<dbReference type="PRINTS" id="PR00080">
    <property type="entry name" value="SDRFAMILY"/>
</dbReference>
<sequence>MPFDFELTGKTVLVTGAFSGLGLHFSKTLAAQGCQVAMCGRRIALGTGHASALCEEGYTAQAFELDVTGTDSIARCLQEVNERFGPPAVLVNNAGVAHHSPVLAATDESWNQTLEVNLNGVWKMTRAYATMLKDSEVAGNVINIASILGLRVAQQVTAYAVCKAGVIQLTKALALELARYRIRVNALAPGYFETDLNRDFFETDAGAQLIKRIPMRRLGALSELDGPLLMLASSCSSFMTGSVVAVDGGHLVSSL</sequence>
<dbReference type="InterPro" id="IPR057326">
    <property type="entry name" value="KR_dom"/>
</dbReference>
<dbReference type="RefSeq" id="WP_094778258.1">
    <property type="nucleotide sequence ID" value="NZ_CYGX02000009.1"/>
</dbReference>
<dbReference type="GO" id="GO:0016616">
    <property type="term" value="F:oxidoreductase activity, acting on the CH-OH group of donors, NAD or NADP as acceptor"/>
    <property type="evidence" value="ECO:0007669"/>
    <property type="project" value="TreeGrafter"/>
</dbReference>
<dbReference type="SUPFAM" id="SSF51735">
    <property type="entry name" value="NAD(P)-binding Rossmann-fold domains"/>
    <property type="match status" value="1"/>
</dbReference>
<reference evidence="3 4" key="1">
    <citation type="submission" date="2016-12" db="EMBL/GenBank/DDBJ databases">
        <authorList>
            <person name="Song W.-J."/>
            <person name="Kurnit D.M."/>
        </authorList>
    </citation>
    <scope>NUCLEOTIDE SEQUENCE [LARGE SCALE GENOMIC DNA]</scope>
    <source>
        <strain evidence="3 4">STM7296</strain>
    </source>
</reference>
<name>A0A1N7RMZ5_9BURK</name>
<organism evidence="3 4">
    <name type="scientific">Paraburkholderia ribeironis</name>
    <dbReference type="NCBI Taxonomy" id="1247936"/>
    <lineage>
        <taxon>Bacteria</taxon>
        <taxon>Pseudomonadati</taxon>
        <taxon>Pseudomonadota</taxon>
        <taxon>Betaproteobacteria</taxon>
        <taxon>Burkholderiales</taxon>
        <taxon>Burkholderiaceae</taxon>
        <taxon>Paraburkholderia</taxon>
    </lineage>
</organism>
<evidence type="ECO:0000313" key="4">
    <source>
        <dbReference type="Proteomes" id="UP000187012"/>
    </source>
</evidence>
<dbReference type="PROSITE" id="PS00061">
    <property type="entry name" value="ADH_SHORT"/>
    <property type="match status" value="1"/>
</dbReference>
<dbReference type="Pfam" id="PF13561">
    <property type="entry name" value="adh_short_C2"/>
    <property type="match status" value="1"/>
</dbReference>
<dbReference type="PRINTS" id="PR00081">
    <property type="entry name" value="GDHRDH"/>
</dbReference>
<dbReference type="PANTHER" id="PTHR42760">
    <property type="entry name" value="SHORT-CHAIN DEHYDROGENASES/REDUCTASES FAMILY MEMBER"/>
    <property type="match status" value="1"/>
</dbReference>
<evidence type="ECO:0000256" key="1">
    <source>
        <dbReference type="ARBA" id="ARBA00006484"/>
    </source>
</evidence>
<dbReference type="PANTHER" id="PTHR42760:SF135">
    <property type="entry name" value="BLL7886 PROTEIN"/>
    <property type="match status" value="1"/>
</dbReference>
<dbReference type="SMART" id="SM00822">
    <property type="entry name" value="PKS_KR"/>
    <property type="match status" value="1"/>
</dbReference>
<dbReference type="Proteomes" id="UP000187012">
    <property type="component" value="Unassembled WGS sequence"/>
</dbReference>
<dbReference type="OrthoDB" id="9803333at2"/>
<dbReference type="EMBL" id="CYGX02000009">
    <property type="protein sequence ID" value="SIT36466.1"/>
    <property type="molecule type" value="Genomic_DNA"/>
</dbReference>
<evidence type="ECO:0000313" key="3">
    <source>
        <dbReference type="EMBL" id="SIT36466.1"/>
    </source>
</evidence>
<dbReference type="InterPro" id="IPR036291">
    <property type="entry name" value="NAD(P)-bd_dom_sf"/>
</dbReference>
<dbReference type="GO" id="GO:0030497">
    <property type="term" value="P:fatty acid elongation"/>
    <property type="evidence" value="ECO:0007669"/>
    <property type="project" value="TreeGrafter"/>
</dbReference>
<feature type="domain" description="Ketoreductase" evidence="2">
    <location>
        <begin position="10"/>
        <end position="170"/>
    </location>
</feature>
<dbReference type="AlphaFoldDB" id="A0A1N7RMZ5"/>
<protein>
    <submittedName>
        <fullName evidence="3">Short chain dehydrogenase</fullName>
    </submittedName>
</protein>
<dbReference type="Gene3D" id="3.40.50.720">
    <property type="entry name" value="NAD(P)-binding Rossmann-like Domain"/>
    <property type="match status" value="1"/>
</dbReference>
<accession>A0A1N7RMZ5</accession>
<comment type="similarity">
    <text evidence="1">Belongs to the short-chain dehydrogenases/reductases (SDR) family.</text>
</comment>
<gene>
    <name evidence="3" type="ORF">BN2475_90033</name>
</gene>
<dbReference type="InterPro" id="IPR002347">
    <property type="entry name" value="SDR_fam"/>
</dbReference>
<dbReference type="InterPro" id="IPR020904">
    <property type="entry name" value="Sc_DH/Rdtase_CS"/>
</dbReference>
<dbReference type="STRING" id="1247936.BN2475_90033"/>
<dbReference type="FunFam" id="3.40.50.720:FF:000084">
    <property type="entry name" value="Short-chain dehydrogenase reductase"/>
    <property type="match status" value="1"/>
</dbReference>
<proteinExistence type="inferred from homology"/>
<evidence type="ECO:0000259" key="2">
    <source>
        <dbReference type="SMART" id="SM00822"/>
    </source>
</evidence>
<keyword evidence="4" id="KW-1185">Reference proteome</keyword>